<dbReference type="Pfam" id="PF02638">
    <property type="entry name" value="GHL10"/>
    <property type="match status" value="1"/>
</dbReference>
<dbReference type="Pfam" id="PF16373">
    <property type="entry name" value="DUF4985"/>
    <property type="match status" value="1"/>
</dbReference>
<feature type="domain" description="DUF4985" evidence="5">
    <location>
        <begin position="339"/>
        <end position="445"/>
    </location>
</feature>
<reference evidence="6 7" key="1">
    <citation type="submission" date="2019-10" db="EMBL/GenBank/DDBJ databases">
        <authorList>
            <person name="Dong K."/>
        </authorList>
    </citation>
    <scope>NUCLEOTIDE SEQUENCE [LARGE SCALE GENOMIC DNA]</scope>
    <source>
        <strain evidence="7">dk4302</strain>
    </source>
</reference>
<dbReference type="PANTHER" id="PTHR43405:SF1">
    <property type="entry name" value="GLYCOSYL HYDROLASE DIGH"/>
    <property type="match status" value="1"/>
</dbReference>
<dbReference type="Gene3D" id="3.20.20.80">
    <property type="entry name" value="Glycosidases"/>
    <property type="match status" value="1"/>
</dbReference>
<dbReference type="Proteomes" id="UP000326921">
    <property type="component" value="Chromosome"/>
</dbReference>
<protein>
    <submittedName>
        <fullName evidence="6">Family 10 glycosylhydrolase</fullName>
    </submittedName>
</protein>
<feature type="region of interest" description="Disordered" evidence="2">
    <location>
        <begin position="21"/>
        <end position="42"/>
    </location>
</feature>
<dbReference type="GO" id="GO:0016787">
    <property type="term" value="F:hydrolase activity"/>
    <property type="evidence" value="ECO:0007669"/>
    <property type="project" value="UniProtKB-KW"/>
</dbReference>
<dbReference type="InterPro" id="IPR052177">
    <property type="entry name" value="Divisome_Glycosyl_Hydrolase"/>
</dbReference>
<accession>A0A5Q0QC29</accession>
<name>A0A5Q0QC29_9SPHI</name>
<evidence type="ECO:0000259" key="4">
    <source>
        <dbReference type="Pfam" id="PF02638"/>
    </source>
</evidence>
<proteinExistence type="predicted"/>
<evidence type="ECO:0000256" key="2">
    <source>
        <dbReference type="SAM" id="MobiDB-lite"/>
    </source>
</evidence>
<dbReference type="InterPro" id="IPR032280">
    <property type="entry name" value="DUF4985"/>
</dbReference>
<evidence type="ECO:0000259" key="5">
    <source>
        <dbReference type="Pfam" id="PF16373"/>
    </source>
</evidence>
<keyword evidence="7" id="KW-1185">Reference proteome</keyword>
<feature type="signal peptide" evidence="3">
    <location>
        <begin position="1"/>
        <end position="20"/>
    </location>
</feature>
<organism evidence="6 7">
    <name type="scientific">Sphingobacterium zhuxiongii</name>
    <dbReference type="NCBI Taxonomy" id="2662364"/>
    <lineage>
        <taxon>Bacteria</taxon>
        <taxon>Pseudomonadati</taxon>
        <taxon>Bacteroidota</taxon>
        <taxon>Sphingobacteriia</taxon>
        <taxon>Sphingobacteriales</taxon>
        <taxon>Sphingobacteriaceae</taxon>
        <taxon>Sphingobacterium</taxon>
    </lineage>
</organism>
<dbReference type="EMBL" id="CP045652">
    <property type="protein sequence ID" value="QGA27056.1"/>
    <property type="molecule type" value="Genomic_DNA"/>
</dbReference>
<evidence type="ECO:0000313" key="6">
    <source>
        <dbReference type="EMBL" id="QGA27056.1"/>
    </source>
</evidence>
<dbReference type="PROSITE" id="PS51257">
    <property type="entry name" value="PROKAR_LIPOPROTEIN"/>
    <property type="match status" value="1"/>
</dbReference>
<sequence length="465" mass="52592">MMKWKSIFAALAIVALGSCSKDSGTEKPIDKPDPETPPTNEAGKQVLVWVDARSNVFGTYGKFNSKEEIVKILDKLKDCGVTGLVIDVKPSSGYTMYNSAYAKEFTSLDGKNKPADYVEFLISEAKKREMKAYLSIVTFVEGDGGRNMGHAFDDADFKDKYESIVVKNTQGQLGRISETGKNIFVNPAQPEVQNRVLNMIKEITAKFQLDGLMLDYARYTDINADFSDYSKQQFISFLKEKYNDNQADKINFPSDIVSSWKEQSGQLLPNVTGKYYKQWLVYRTGVIQDFVKKARQAVKSVKPEAKFGAYVGAWYTTYYQVGVNWASKDYDPFQDFELRFDWGYPGYSATGYFEEMDMLMTGNYFTQIRLADNPATANLKYHWWSIEGSLNGIDYITKGKAPIYGSIDVGNINYANKAEISKAIKYILSRTSGGVMLFDVVHMYAPQYNMLKQELFDAVKDGVKN</sequence>
<gene>
    <name evidence="6" type="ORF">GFH32_12320</name>
</gene>
<dbReference type="InterPro" id="IPR017853">
    <property type="entry name" value="GH"/>
</dbReference>
<dbReference type="AlphaFoldDB" id="A0A5Q0QC29"/>
<keyword evidence="1 3" id="KW-0732">Signal</keyword>
<feature type="domain" description="Glycosyl hydrolase-like 10" evidence="4">
    <location>
        <begin position="63"/>
        <end position="326"/>
    </location>
</feature>
<evidence type="ECO:0000256" key="3">
    <source>
        <dbReference type="SAM" id="SignalP"/>
    </source>
</evidence>
<keyword evidence="6" id="KW-0378">Hydrolase</keyword>
<evidence type="ECO:0000256" key="1">
    <source>
        <dbReference type="ARBA" id="ARBA00022729"/>
    </source>
</evidence>
<dbReference type="RefSeq" id="WP_153511898.1">
    <property type="nucleotide sequence ID" value="NZ_CP045652.1"/>
</dbReference>
<evidence type="ECO:0000313" key="7">
    <source>
        <dbReference type="Proteomes" id="UP000326921"/>
    </source>
</evidence>
<feature type="chain" id="PRO_5024963529" evidence="3">
    <location>
        <begin position="21"/>
        <end position="465"/>
    </location>
</feature>
<dbReference type="KEGG" id="sphe:GFH32_12320"/>
<dbReference type="InterPro" id="IPR003790">
    <property type="entry name" value="GHL10"/>
</dbReference>
<dbReference type="PANTHER" id="PTHR43405">
    <property type="entry name" value="GLYCOSYL HYDROLASE DIGH"/>
    <property type="match status" value="1"/>
</dbReference>
<dbReference type="SUPFAM" id="SSF51445">
    <property type="entry name" value="(Trans)glycosidases"/>
    <property type="match status" value="1"/>
</dbReference>
<feature type="compositionally biased region" description="Basic and acidic residues" evidence="2">
    <location>
        <begin position="23"/>
        <end position="34"/>
    </location>
</feature>